<keyword evidence="8" id="KW-0808">Transferase</keyword>
<comment type="cofactor">
    <cofactor evidence="1">
        <name>pyridoxal 5'-phosphate</name>
        <dbReference type="ChEBI" id="CHEBI:597326"/>
    </cofactor>
</comment>
<dbReference type="SUPFAM" id="SSF53383">
    <property type="entry name" value="PLP-dependent transferases"/>
    <property type="match status" value="1"/>
</dbReference>
<dbReference type="EC" id="2.6.1.52" evidence="4"/>
<keyword evidence="5" id="KW-0963">Cytoplasm</keyword>
<dbReference type="Pfam" id="PF00266">
    <property type="entry name" value="Aminotran_5"/>
    <property type="match status" value="1"/>
</dbReference>
<dbReference type="AlphaFoldDB" id="A0A937FT24"/>
<proteinExistence type="inferred from homology"/>
<evidence type="ECO:0000256" key="2">
    <source>
        <dbReference type="ARBA" id="ARBA00005099"/>
    </source>
</evidence>
<evidence type="ECO:0000259" key="15">
    <source>
        <dbReference type="Pfam" id="PF00266"/>
    </source>
</evidence>
<dbReference type="GO" id="GO:0006564">
    <property type="term" value="P:L-serine biosynthetic process"/>
    <property type="evidence" value="ECO:0007669"/>
    <property type="project" value="UniProtKB-KW"/>
</dbReference>
<evidence type="ECO:0000256" key="4">
    <source>
        <dbReference type="ARBA" id="ARBA00013030"/>
    </source>
</evidence>
<dbReference type="GO" id="GO:0004760">
    <property type="term" value="F:L-serine-pyruvate transaminase activity"/>
    <property type="evidence" value="ECO:0007669"/>
    <property type="project" value="TreeGrafter"/>
</dbReference>
<evidence type="ECO:0000256" key="1">
    <source>
        <dbReference type="ARBA" id="ARBA00001933"/>
    </source>
</evidence>
<evidence type="ECO:0000256" key="12">
    <source>
        <dbReference type="ARBA" id="ARBA00031421"/>
    </source>
</evidence>
<comment type="pathway">
    <text evidence="2">Amino-acid biosynthesis; L-serine biosynthesis; L-serine from 3-phospho-D-glycerate: step 2/3.</text>
</comment>
<evidence type="ECO:0000256" key="7">
    <source>
        <dbReference type="ARBA" id="ARBA00022605"/>
    </source>
</evidence>
<dbReference type="EMBL" id="JAEUGD010000002">
    <property type="protein sequence ID" value="MBL6444854.1"/>
    <property type="molecule type" value="Genomic_DNA"/>
</dbReference>
<dbReference type="InterPro" id="IPR022278">
    <property type="entry name" value="Pser_aminoTfrase"/>
</dbReference>
<evidence type="ECO:0000313" key="16">
    <source>
        <dbReference type="EMBL" id="MBL6444854.1"/>
    </source>
</evidence>
<evidence type="ECO:0000256" key="13">
    <source>
        <dbReference type="ARBA" id="ARBA00047630"/>
    </source>
</evidence>
<evidence type="ECO:0000256" key="9">
    <source>
        <dbReference type="ARBA" id="ARBA00022898"/>
    </source>
</evidence>
<evidence type="ECO:0000256" key="3">
    <source>
        <dbReference type="ARBA" id="ARBA00006904"/>
    </source>
</evidence>
<evidence type="ECO:0000313" key="17">
    <source>
        <dbReference type="Proteomes" id="UP000614216"/>
    </source>
</evidence>
<dbReference type="Gene3D" id="3.40.640.10">
    <property type="entry name" value="Type I PLP-dependent aspartate aminotransferase-like (Major domain)"/>
    <property type="match status" value="1"/>
</dbReference>
<comment type="catalytic activity">
    <reaction evidence="13">
        <text>4-(phosphooxy)-L-threonine + 2-oxoglutarate = (R)-3-hydroxy-2-oxo-4-phosphooxybutanoate + L-glutamate</text>
        <dbReference type="Rhea" id="RHEA:16573"/>
        <dbReference type="ChEBI" id="CHEBI:16810"/>
        <dbReference type="ChEBI" id="CHEBI:29985"/>
        <dbReference type="ChEBI" id="CHEBI:58452"/>
        <dbReference type="ChEBI" id="CHEBI:58538"/>
        <dbReference type="EC" id="2.6.1.52"/>
    </reaction>
</comment>
<sequence>MISFYPGPSRVDENIPEYVREAYEQGILSLNHRSKAFMQICERTIGLLKSKLHIPEDYTVFFTSSATECWEIIAQSLIEVNSYHFYNGAFGKKWFDYTRKLKYQAIGYQFDPEQELKIGEMDLSSETGVICITQNETSNGTQVNLSRIVKLRKKYPDHLIAVDATSSMAGMHLDFSQADVWYSSVQKCFGLPAGLAVMICSPTAIKHSRKLQENRHYNSFNFIVENIEKFQTPYTPNVLGIYLLMRVMENRKPIGKVEKKLRKRLRNYEAIFSESDQFSLLICNKNVRSETVIVLEGNPENIEALKKKAEKEGITLGNGYGELKSSTFRIANFPSLKKEEVKALHKFLKKNILQ</sequence>
<dbReference type="GO" id="GO:0019265">
    <property type="term" value="P:glycine biosynthetic process, by transamination of glyoxylate"/>
    <property type="evidence" value="ECO:0007669"/>
    <property type="project" value="TreeGrafter"/>
</dbReference>
<dbReference type="Proteomes" id="UP000614216">
    <property type="component" value="Unassembled WGS sequence"/>
</dbReference>
<dbReference type="PANTHER" id="PTHR21152:SF40">
    <property type="entry name" value="ALANINE--GLYOXYLATE AMINOTRANSFERASE"/>
    <property type="match status" value="1"/>
</dbReference>
<name>A0A937FT24_9BACT</name>
<dbReference type="RefSeq" id="WP_202854397.1">
    <property type="nucleotide sequence ID" value="NZ_JAEUGD010000002.1"/>
</dbReference>
<evidence type="ECO:0000256" key="8">
    <source>
        <dbReference type="ARBA" id="ARBA00022679"/>
    </source>
</evidence>
<dbReference type="PIRSF" id="PIRSF000525">
    <property type="entry name" value="SerC"/>
    <property type="match status" value="1"/>
</dbReference>
<reference evidence="16" key="1">
    <citation type="submission" date="2021-01" db="EMBL/GenBank/DDBJ databases">
        <title>Fulvivirga kasyanovii gen. nov., sp nov., a novel member of the phylum Bacteroidetes isolated from seawater in a mussel farm.</title>
        <authorList>
            <person name="Zhao L.-H."/>
            <person name="Wang Z.-J."/>
        </authorList>
    </citation>
    <scope>NUCLEOTIDE SEQUENCE</scope>
    <source>
        <strain evidence="16">29W222</strain>
    </source>
</reference>
<comment type="similarity">
    <text evidence="3">Belongs to the class-V pyridoxal-phosphate-dependent aminotransferase family. SerC subfamily.</text>
</comment>
<evidence type="ECO:0000256" key="5">
    <source>
        <dbReference type="ARBA" id="ARBA00022490"/>
    </source>
</evidence>
<dbReference type="InterPro" id="IPR015421">
    <property type="entry name" value="PyrdxlP-dep_Trfase_major"/>
</dbReference>
<organism evidence="16 17">
    <name type="scientific">Fulvivirga marina</name>
    <dbReference type="NCBI Taxonomy" id="2494733"/>
    <lineage>
        <taxon>Bacteria</taxon>
        <taxon>Pseudomonadati</taxon>
        <taxon>Bacteroidota</taxon>
        <taxon>Cytophagia</taxon>
        <taxon>Cytophagales</taxon>
        <taxon>Fulvivirgaceae</taxon>
        <taxon>Fulvivirga</taxon>
    </lineage>
</organism>
<feature type="domain" description="Aminotransferase class V" evidence="15">
    <location>
        <begin position="8"/>
        <end position="319"/>
    </location>
</feature>
<dbReference type="GO" id="GO:0008615">
    <property type="term" value="P:pyridoxine biosynthetic process"/>
    <property type="evidence" value="ECO:0007669"/>
    <property type="project" value="UniProtKB-KW"/>
</dbReference>
<evidence type="ECO:0000256" key="10">
    <source>
        <dbReference type="ARBA" id="ARBA00023096"/>
    </source>
</evidence>
<evidence type="ECO:0000256" key="14">
    <source>
        <dbReference type="ARBA" id="ARBA00049007"/>
    </source>
</evidence>
<keyword evidence="17" id="KW-1185">Reference proteome</keyword>
<gene>
    <name evidence="16" type="ORF">JMN32_00945</name>
</gene>
<evidence type="ECO:0000256" key="11">
    <source>
        <dbReference type="ARBA" id="ARBA00023299"/>
    </source>
</evidence>
<dbReference type="Gene3D" id="3.90.1150.10">
    <property type="entry name" value="Aspartate Aminotransferase, domain 1"/>
    <property type="match status" value="1"/>
</dbReference>
<dbReference type="InterPro" id="IPR015424">
    <property type="entry name" value="PyrdxlP-dep_Trfase"/>
</dbReference>
<dbReference type="InterPro" id="IPR015422">
    <property type="entry name" value="PyrdxlP-dep_Trfase_small"/>
</dbReference>
<protein>
    <recommendedName>
        <fullName evidence="4">phosphoserine transaminase</fullName>
        <ecNumber evidence="4">2.6.1.52</ecNumber>
    </recommendedName>
    <alternativeName>
        <fullName evidence="12">Phosphohydroxythreonine aminotransferase</fullName>
    </alternativeName>
</protein>
<dbReference type="GO" id="GO:0004648">
    <property type="term" value="F:O-phospho-L-serine:2-oxoglutarate aminotransferase activity"/>
    <property type="evidence" value="ECO:0007669"/>
    <property type="project" value="UniProtKB-EC"/>
</dbReference>
<keyword evidence="10" id="KW-0664">Pyridoxine biosynthesis</keyword>
<dbReference type="InterPro" id="IPR000192">
    <property type="entry name" value="Aminotrans_V_dom"/>
</dbReference>
<dbReference type="GO" id="GO:0008453">
    <property type="term" value="F:alanine-glyoxylate transaminase activity"/>
    <property type="evidence" value="ECO:0007669"/>
    <property type="project" value="TreeGrafter"/>
</dbReference>
<comment type="caution">
    <text evidence="16">The sequence shown here is derived from an EMBL/GenBank/DDBJ whole genome shotgun (WGS) entry which is preliminary data.</text>
</comment>
<dbReference type="PANTHER" id="PTHR21152">
    <property type="entry name" value="AMINOTRANSFERASE CLASS V"/>
    <property type="match status" value="1"/>
</dbReference>
<keyword evidence="6 16" id="KW-0032">Aminotransferase</keyword>
<accession>A0A937FT24</accession>
<keyword evidence="7" id="KW-0028">Amino-acid biosynthesis</keyword>
<keyword evidence="9" id="KW-0663">Pyridoxal phosphate</keyword>
<comment type="catalytic activity">
    <reaction evidence="14">
        <text>O-phospho-L-serine + 2-oxoglutarate = 3-phosphooxypyruvate + L-glutamate</text>
        <dbReference type="Rhea" id="RHEA:14329"/>
        <dbReference type="ChEBI" id="CHEBI:16810"/>
        <dbReference type="ChEBI" id="CHEBI:18110"/>
        <dbReference type="ChEBI" id="CHEBI:29985"/>
        <dbReference type="ChEBI" id="CHEBI:57524"/>
        <dbReference type="EC" id="2.6.1.52"/>
    </reaction>
</comment>
<evidence type="ECO:0000256" key="6">
    <source>
        <dbReference type="ARBA" id="ARBA00022576"/>
    </source>
</evidence>
<keyword evidence="11" id="KW-0718">Serine biosynthesis</keyword>